<dbReference type="GO" id="GO:0140359">
    <property type="term" value="F:ABC-type transporter activity"/>
    <property type="evidence" value="ECO:0007669"/>
    <property type="project" value="InterPro"/>
</dbReference>
<dbReference type="AlphaFoldDB" id="A0A517YLT4"/>
<feature type="transmembrane region" description="Helical" evidence="1">
    <location>
        <begin position="287"/>
        <end position="309"/>
    </location>
</feature>
<evidence type="ECO:0000256" key="1">
    <source>
        <dbReference type="SAM" id="Phobius"/>
    </source>
</evidence>
<dbReference type="Pfam" id="PF02517">
    <property type="entry name" value="Rce1-like"/>
    <property type="match status" value="1"/>
</dbReference>
<name>A0A517YLT4_9BACT</name>
<evidence type="ECO:0000313" key="3">
    <source>
        <dbReference type="EMBL" id="QDU31180.1"/>
    </source>
</evidence>
<accession>A0A517YLT4</accession>
<feature type="transmembrane region" description="Helical" evidence="1">
    <location>
        <begin position="412"/>
        <end position="433"/>
    </location>
</feature>
<keyword evidence="4" id="KW-1185">Reference proteome</keyword>
<feature type="transmembrane region" description="Helical" evidence="1">
    <location>
        <begin position="329"/>
        <end position="350"/>
    </location>
</feature>
<dbReference type="InterPro" id="IPR003675">
    <property type="entry name" value="Rce1/LyrA-like_dom"/>
</dbReference>
<sequence>MSVEPTPADKLGVVRQSWVTRVVRLTRKELRETLRDRRTIVTLVLMPLLLYPIISVVFQQFMLLSAPADSAMHWTIAASDESEVLELMQRVKLGDSWLRETGEIKSAAENVETTKPSGSVPSATSLLQQALPEPQLDRIQGVYDSDLLALVNGGVADVAIRVHQRDEDDPQRLDFDLIYLPKSSYGRDLAKFIDRRLRAANDALLYRELKILGGDDRPRISWSHQPIRTDDETVQIASLIPLILILMTMTGAVYPAIDLTAGERERGTLEALMAAPVPRLGLLLAKYFAVLFVALMTAVINLTAMTITLQASGLSKLLLGPHGLPISTVFAVLGLLLLFAAFFSAVMLTVTSFARSFKEAQAYLIPLVLLSLAPGFLSLLPGLKLEGVLAITPLANIVLLSRDLLQNRAEPIAAATAVITTVLYALAALAFAAKIFGSDAVLYGSQGSWADLMRRPSEPQPLPTLAQAATAVAIIYPSYFVVNGLLGQMTTGTMQQKLTWSAAGLGFVFFLIPLGLSLWQHLRLTTAWQLRIPSPLAVIGAGLLGLSLWPFAHELVVLAQHLGISTLSSADLAKLIPGVEKFIEQLQQVPFAFVLISMAIMPAICEELFFRGYLQNALQQKLPYWGAILISAALFGVFHLSVGGLAVLERVISSAMLGLVLGWICWRSGSVWPGMLLHMVHNGLLMAMARWKSDIQKFGFDPENESHLPGQLLAVAAVMAIVGAALVFVGKRKASP</sequence>
<dbReference type="Pfam" id="PF12679">
    <property type="entry name" value="ABC2_membrane_2"/>
    <property type="match status" value="1"/>
</dbReference>
<reference evidence="3 4" key="1">
    <citation type="submission" date="2019-02" db="EMBL/GenBank/DDBJ databases">
        <title>Deep-cultivation of Planctomycetes and their phenomic and genomic characterization uncovers novel biology.</title>
        <authorList>
            <person name="Wiegand S."/>
            <person name="Jogler M."/>
            <person name="Boedeker C."/>
            <person name="Pinto D."/>
            <person name="Vollmers J."/>
            <person name="Rivas-Marin E."/>
            <person name="Kohn T."/>
            <person name="Peeters S.H."/>
            <person name="Heuer A."/>
            <person name="Rast P."/>
            <person name="Oberbeckmann S."/>
            <person name="Bunk B."/>
            <person name="Jeske O."/>
            <person name="Meyerdierks A."/>
            <person name="Storesund J.E."/>
            <person name="Kallscheuer N."/>
            <person name="Luecker S."/>
            <person name="Lage O.M."/>
            <person name="Pohl T."/>
            <person name="Merkel B.J."/>
            <person name="Hornburger P."/>
            <person name="Mueller R.-W."/>
            <person name="Bruemmer F."/>
            <person name="Labrenz M."/>
            <person name="Spormann A.M."/>
            <person name="Op den Camp H."/>
            <person name="Overmann J."/>
            <person name="Amann R."/>
            <person name="Jetten M.S.M."/>
            <person name="Mascher T."/>
            <person name="Medema M.H."/>
            <person name="Devos D.P."/>
            <person name="Kaster A.-K."/>
            <person name="Ovreas L."/>
            <person name="Rohde M."/>
            <person name="Galperin M.Y."/>
            <person name="Jogler C."/>
        </authorList>
    </citation>
    <scope>NUCLEOTIDE SEQUENCE [LARGE SCALE GENOMIC DNA]</scope>
    <source>
        <strain evidence="3 4">ETA_A8</strain>
    </source>
</reference>
<feature type="transmembrane region" description="Helical" evidence="1">
    <location>
        <begin position="589"/>
        <end position="610"/>
    </location>
</feature>
<proteinExistence type="predicted"/>
<organism evidence="3 4">
    <name type="scientific">Anatilimnocola aggregata</name>
    <dbReference type="NCBI Taxonomy" id="2528021"/>
    <lineage>
        <taxon>Bacteria</taxon>
        <taxon>Pseudomonadati</taxon>
        <taxon>Planctomycetota</taxon>
        <taxon>Planctomycetia</taxon>
        <taxon>Pirellulales</taxon>
        <taxon>Pirellulaceae</taxon>
        <taxon>Anatilimnocola</taxon>
    </lineage>
</organism>
<feature type="transmembrane region" description="Helical" evidence="1">
    <location>
        <begin position="711"/>
        <end position="730"/>
    </location>
</feature>
<evidence type="ECO:0000313" key="4">
    <source>
        <dbReference type="Proteomes" id="UP000315017"/>
    </source>
</evidence>
<dbReference type="Proteomes" id="UP000315017">
    <property type="component" value="Chromosome"/>
</dbReference>
<protein>
    <submittedName>
        <fullName evidence="3">ABC-2 family transporter protein</fullName>
    </submittedName>
</protein>
<feature type="transmembrane region" description="Helical" evidence="1">
    <location>
        <begin position="465"/>
        <end position="486"/>
    </location>
</feature>
<dbReference type="GO" id="GO:0005886">
    <property type="term" value="C:plasma membrane"/>
    <property type="evidence" value="ECO:0007669"/>
    <property type="project" value="UniProtKB-SubCell"/>
</dbReference>
<keyword evidence="1" id="KW-0812">Transmembrane</keyword>
<gene>
    <name evidence="3" type="ORF">ETAA8_63330</name>
</gene>
<feature type="domain" description="CAAX prenyl protease 2/Lysostaphin resistance protein A-like" evidence="2">
    <location>
        <begin position="591"/>
        <end position="683"/>
    </location>
</feature>
<dbReference type="KEGG" id="aagg:ETAA8_63330"/>
<feature type="transmembrane region" description="Helical" evidence="1">
    <location>
        <begin position="40"/>
        <end position="62"/>
    </location>
</feature>
<dbReference type="EMBL" id="CP036274">
    <property type="protein sequence ID" value="QDU31180.1"/>
    <property type="molecule type" value="Genomic_DNA"/>
</dbReference>
<keyword evidence="1" id="KW-0472">Membrane</keyword>
<dbReference type="RefSeq" id="WP_145097883.1">
    <property type="nucleotide sequence ID" value="NZ_CP036274.1"/>
</dbReference>
<feature type="transmembrane region" description="Helical" evidence="1">
    <location>
        <begin position="647"/>
        <end position="666"/>
    </location>
</feature>
<keyword evidence="1" id="KW-1133">Transmembrane helix</keyword>
<dbReference type="NCBIfam" id="NF041647">
    <property type="entry name" value="ABC_perm_CPBP"/>
    <property type="match status" value="1"/>
</dbReference>
<feature type="transmembrane region" description="Helical" evidence="1">
    <location>
        <begin position="532"/>
        <end position="551"/>
    </location>
</feature>
<dbReference type="GO" id="GO:0004175">
    <property type="term" value="F:endopeptidase activity"/>
    <property type="evidence" value="ECO:0007669"/>
    <property type="project" value="UniProtKB-ARBA"/>
</dbReference>
<evidence type="ECO:0000259" key="2">
    <source>
        <dbReference type="Pfam" id="PF02517"/>
    </source>
</evidence>
<dbReference type="GO" id="GO:0080120">
    <property type="term" value="P:CAAX-box protein maturation"/>
    <property type="evidence" value="ECO:0007669"/>
    <property type="project" value="UniProtKB-ARBA"/>
</dbReference>
<dbReference type="PANTHER" id="PTHR43471">
    <property type="entry name" value="ABC TRANSPORTER PERMEASE"/>
    <property type="match status" value="1"/>
</dbReference>
<feature type="transmembrane region" description="Helical" evidence="1">
    <location>
        <begin position="622"/>
        <end position="641"/>
    </location>
</feature>
<dbReference type="PANTHER" id="PTHR43471:SF3">
    <property type="entry name" value="ABC TRANSPORTER PERMEASE PROTEIN NATB"/>
    <property type="match status" value="1"/>
</dbReference>
<feature type="transmembrane region" description="Helical" evidence="1">
    <location>
        <begin position="236"/>
        <end position="257"/>
    </location>
</feature>
<feature type="transmembrane region" description="Helical" evidence="1">
    <location>
        <begin position="498"/>
        <end position="520"/>
    </location>
</feature>
<dbReference type="OrthoDB" id="5486437at2"/>